<proteinExistence type="predicted"/>
<evidence type="ECO:0000313" key="3">
    <source>
        <dbReference type="Proteomes" id="UP000662747"/>
    </source>
</evidence>
<sequence>MTAYDRYRALLHKLQHARARHPEGDSPEEDALLDVMDEVWAEMSDGERSAIASERARALGLPESHGTDSAPPPQG</sequence>
<gene>
    <name evidence="2" type="ORF">JY651_42320</name>
</gene>
<accession>A0ABX7NSH3</accession>
<evidence type="ECO:0000313" key="2">
    <source>
        <dbReference type="EMBL" id="QSQ21725.1"/>
    </source>
</evidence>
<evidence type="ECO:0000256" key="1">
    <source>
        <dbReference type="SAM" id="MobiDB-lite"/>
    </source>
</evidence>
<organism evidence="2 3">
    <name type="scientific">Pyxidicoccus parkwayensis</name>
    <dbReference type="NCBI Taxonomy" id="2813578"/>
    <lineage>
        <taxon>Bacteria</taxon>
        <taxon>Pseudomonadati</taxon>
        <taxon>Myxococcota</taxon>
        <taxon>Myxococcia</taxon>
        <taxon>Myxococcales</taxon>
        <taxon>Cystobacterineae</taxon>
        <taxon>Myxococcaceae</taxon>
        <taxon>Pyxidicoccus</taxon>
    </lineage>
</organism>
<dbReference type="Proteomes" id="UP000662747">
    <property type="component" value="Chromosome"/>
</dbReference>
<dbReference type="RefSeq" id="WP_206723302.1">
    <property type="nucleotide sequence ID" value="NZ_CP071090.1"/>
</dbReference>
<dbReference type="EMBL" id="CP071090">
    <property type="protein sequence ID" value="QSQ21725.1"/>
    <property type="molecule type" value="Genomic_DNA"/>
</dbReference>
<name>A0ABX7NSH3_9BACT</name>
<keyword evidence="3" id="KW-1185">Reference proteome</keyword>
<reference evidence="2 3" key="1">
    <citation type="submission" date="2021-02" db="EMBL/GenBank/DDBJ databases">
        <title>De Novo genome assembly of isolated myxobacteria.</title>
        <authorList>
            <person name="Stevens D.C."/>
        </authorList>
    </citation>
    <scope>NUCLEOTIDE SEQUENCE [LARGE SCALE GENOMIC DNA]</scope>
    <source>
        <strain evidence="3">SCPEA02</strain>
    </source>
</reference>
<feature type="region of interest" description="Disordered" evidence="1">
    <location>
        <begin position="55"/>
        <end position="75"/>
    </location>
</feature>
<protein>
    <submittedName>
        <fullName evidence="2">Uncharacterized protein</fullName>
    </submittedName>
</protein>